<dbReference type="InterPro" id="IPR007351">
    <property type="entry name" value="YjbR"/>
</dbReference>
<evidence type="ECO:0000313" key="1">
    <source>
        <dbReference type="EMBL" id="HIV22595.1"/>
    </source>
</evidence>
<protein>
    <submittedName>
        <fullName evidence="1">MmcQ/YjbR family DNA-binding protein</fullName>
    </submittedName>
</protein>
<dbReference type="InterPro" id="IPR038056">
    <property type="entry name" value="YjbR-like_sf"/>
</dbReference>
<dbReference type="SUPFAM" id="SSF142906">
    <property type="entry name" value="YjbR-like"/>
    <property type="match status" value="1"/>
</dbReference>
<dbReference type="Gene3D" id="3.90.1150.30">
    <property type="match status" value="1"/>
</dbReference>
<name>A0A9D1NYJ7_9FIRM</name>
<reference evidence="1" key="1">
    <citation type="submission" date="2020-10" db="EMBL/GenBank/DDBJ databases">
        <authorList>
            <person name="Gilroy R."/>
        </authorList>
    </citation>
    <scope>NUCLEOTIDE SEQUENCE</scope>
    <source>
        <strain evidence="1">ChiBcec6-7307</strain>
    </source>
</reference>
<organism evidence="1 2">
    <name type="scientific">Candidatus Merdiplasma excrementigallinarum</name>
    <dbReference type="NCBI Taxonomy" id="2840864"/>
    <lineage>
        <taxon>Bacteria</taxon>
        <taxon>Bacillati</taxon>
        <taxon>Bacillota</taxon>
        <taxon>Clostridia</taxon>
        <taxon>Lachnospirales</taxon>
        <taxon>Lachnospiraceae</taxon>
        <taxon>Lachnospiraceae incertae sedis</taxon>
        <taxon>Candidatus Merdiplasma</taxon>
    </lineage>
</organism>
<dbReference type="PANTHER" id="PTHR35145">
    <property type="entry name" value="CYTOPLASMIC PROTEIN-RELATED"/>
    <property type="match status" value="1"/>
</dbReference>
<proteinExistence type="predicted"/>
<keyword evidence="1" id="KW-0238">DNA-binding</keyword>
<accession>A0A9D1NYJ7</accession>
<evidence type="ECO:0000313" key="2">
    <source>
        <dbReference type="Proteomes" id="UP000886889"/>
    </source>
</evidence>
<dbReference type="Proteomes" id="UP000886889">
    <property type="component" value="Unassembled WGS sequence"/>
</dbReference>
<dbReference type="EMBL" id="DVOS01000018">
    <property type="protein sequence ID" value="HIV22595.1"/>
    <property type="molecule type" value="Genomic_DNA"/>
</dbReference>
<dbReference type="Pfam" id="PF04237">
    <property type="entry name" value="YjbR"/>
    <property type="match status" value="1"/>
</dbReference>
<dbReference type="PANTHER" id="PTHR35145:SF1">
    <property type="entry name" value="CYTOPLASMIC PROTEIN"/>
    <property type="match status" value="1"/>
</dbReference>
<dbReference type="AlphaFoldDB" id="A0A9D1NYJ7"/>
<comment type="caution">
    <text evidence="1">The sequence shown here is derived from an EMBL/GenBank/DDBJ whole genome shotgun (WGS) entry which is preliminary data.</text>
</comment>
<dbReference type="InterPro" id="IPR058532">
    <property type="entry name" value="YjbR/MT2646/Rv2570-like"/>
</dbReference>
<sequence length="246" mass="28522">MREAIFKYIKETYKIEPDHPFPRFPGYSVWRHEDNRRWFALIMDVPREKLGLDGTERTDIVNVKLGDSMLADILTGQPGYFRGYHIARSSWISILLDGTVPFEEICRWIDESYGTTASKQKKQKIRPPKEWLVPANPKYYDIVHAFDDAGEIDWKQGIGIRRGDTVWIYVGAPVSAVLYKCRVTETDIPYDYSDRNLTITAVMKLRLQKRYEPNRFTLEKLKGEYGIYGVRGPRGVPHSLSEALKG</sequence>
<gene>
    <name evidence="1" type="ORF">IAC80_01515</name>
</gene>
<dbReference type="GO" id="GO:0003677">
    <property type="term" value="F:DNA binding"/>
    <property type="evidence" value="ECO:0007669"/>
    <property type="project" value="UniProtKB-KW"/>
</dbReference>
<reference evidence="1" key="2">
    <citation type="journal article" date="2021" name="PeerJ">
        <title>Extensive microbial diversity within the chicken gut microbiome revealed by metagenomics and culture.</title>
        <authorList>
            <person name="Gilroy R."/>
            <person name="Ravi A."/>
            <person name="Getino M."/>
            <person name="Pursley I."/>
            <person name="Horton D.L."/>
            <person name="Alikhan N.F."/>
            <person name="Baker D."/>
            <person name="Gharbi K."/>
            <person name="Hall N."/>
            <person name="Watson M."/>
            <person name="Adriaenssens E.M."/>
            <person name="Foster-Nyarko E."/>
            <person name="Jarju S."/>
            <person name="Secka A."/>
            <person name="Antonio M."/>
            <person name="Oren A."/>
            <person name="Chaudhuri R.R."/>
            <person name="La Ragione R."/>
            <person name="Hildebrand F."/>
            <person name="Pallen M.J."/>
        </authorList>
    </citation>
    <scope>NUCLEOTIDE SEQUENCE</scope>
    <source>
        <strain evidence="1">ChiBcec6-7307</strain>
    </source>
</reference>